<dbReference type="AlphaFoldDB" id="A0A644T9V6"/>
<gene>
    <name evidence="1" type="ORF">SDC9_09374</name>
</gene>
<organism evidence="1">
    <name type="scientific">bioreactor metagenome</name>
    <dbReference type="NCBI Taxonomy" id="1076179"/>
    <lineage>
        <taxon>unclassified sequences</taxon>
        <taxon>metagenomes</taxon>
        <taxon>ecological metagenomes</taxon>
    </lineage>
</organism>
<evidence type="ECO:0000313" key="1">
    <source>
        <dbReference type="EMBL" id="MPL63733.1"/>
    </source>
</evidence>
<dbReference type="Pfam" id="PF04343">
    <property type="entry name" value="DUF488"/>
    <property type="match status" value="1"/>
</dbReference>
<evidence type="ECO:0008006" key="2">
    <source>
        <dbReference type="Google" id="ProtNLM"/>
    </source>
</evidence>
<name>A0A644T9V6_9ZZZZ</name>
<dbReference type="PANTHER" id="PTHR39337:SF1">
    <property type="entry name" value="BLR5642 PROTEIN"/>
    <property type="match status" value="1"/>
</dbReference>
<reference evidence="1" key="1">
    <citation type="submission" date="2019-08" db="EMBL/GenBank/DDBJ databases">
        <authorList>
            <person name="Kucharzyk K."/>
            <person name="Murdoch R.W."/>
            <person name="Higgins S."/>
            <person name="Loffler F."/>
        </authorList>
    </citation>
    <scope>NUCLEOTIDE SEQUENCE</scope>
</reference>
<proteinExistence type="predicted"/>
<comment type="caution">
    <text evidence="1">The sequence shown here is derived from an EMBL/GenBank/DDBJ whole genome shotgun (WGS) entry which is preliminary data.</text>
</comment>
<accession>A0A644T9V6</accession>
<dbReference type="InterPro" id="IPR007438">
    <property type="entry name" value="DUF488"/>
</dbReference>
<dbReference type="EMBL" id="VSSQ01000022">
    <property type="protein sequence ID" value="MPL63733.1"/>
    <property type="molecule type" value="Genomic_DNA"/>
</dbReference>
<protein>
    <recommendedName>
        <fullName evidence="2">DUF488 domain-containing protein</fullName>
    </recommendedName>
</protein>
<sequence>MLLVSLNWIRQCRNIWTYSSIRYVFEKGMPTSMGWGYNAIEGCIRGDLVVPRLYTVGHSLHSIEQFNKLLNSQAINCVIDVRSTPYSKYSPQFNTNELRKFLSINHKSYIFMGEEFGARRSEFSLYDIDGLLDFEKVIRSALFQAGVKRVKSGLNKGYKIAFMCTEKDPLDCHRSILVGRAFQDEEFEVLNIHEDGSVENQKSLEERLLDLYFPGRNQTSIFDILEGGKSKEELVVEAYRLRNQEIGYKIGNEAGIT</sequence>
<dbReference type="PANTHER" id="PTHR39337">
    <property type="entry name" value="BLR5642 PROTEIN"/>
    <property type="match status" value="1"/>
</dbReference>